<evidence type="ECO:0000313" key="4">
    <source>
        <dbReference type="EMBL" id="KKT45433.1"/>
    </source>
</evidence>
<dbReference type="STRING" id="1619110.UW36_C0005G0012"/>
<reference evidence="4 5" key="1">
    <citation type="journal article" date="2015" name="Nature">
        <title>rRNA introns, odd ribosomes, and small enigmatic genomes across a large radiation of phyla.</title>
        <authorList>
            <person name="Brown C.T."/>
            <person name="Hug L.A."/>
            <person name="Thomas B.C."/>
            <person name="Sharon I."/>
            <person name="Castelle C.J."/>
            <person name="Singh A."/>
            <person name="Wilkins M.J."/>
            <person name="Williams K.H."/>
            <person name="Banfield J.F."/>
        </authorList>
    </citation>
    <scope>NUCLEOTIDE SEQUENCE [LARGE SCALE GENOMIC DNA]</scope>
</reference>
<proteinExistence type="predicted"/>
<organism evidence="4 5">
    <name type="scientific">candidate division WWE3 bacterium GW2011_GWA2_44_16</name>
    <dbReference type="NCBI Taxonomy" id="1619110"/>
    <lineage>
        <taxon>Bacteria</taxon>
        <taxon>Katanobacteria</taxon>
    </lineage>
</organism>
<sequence>MGQAKLRQIKAKQPDWPIYFRDRLLLGDLQSNVGVATCWTPKEVVAAELGVKNFAVCGQLYTKRGINPLVRNILANPAIRHLVICGVDRQGSGEALVRLFAHGVEAVKGTGGRLESWQVFGDNETLLDKELAKDALEVLIKGVFVYNFINKPLAEVKEYVHKLPSMRPFAKPLIFPDSKKEVVAKFPSDLTVFKIKRDFIADAWLDVLKTIMRFGVDTPGMYGNVRQLNDVCVVLEKEVTKLPHIPRYLGFSAESLDKYYKGFFSLNTDKSEAYTYGERIASWGGTLDQRQLLVDKLTRYNYDRGAVIVLWEPQTDNFPPKSQQRKELGQTKGWKVPCLTTLSAQYLNDELYLNAVFRNNDMFGAWPLNAFALRRFQEELCVDLGLKIGPLVTLSHIAEIYDYDWDAASKIVEANDTLARTCVYDSRSYYIVKVEGKDIICEFFSPDGSRSLATLKTNGNKPKAARDICAQVLKELLISDLGAAADLGRQLAKAEAAVKLGLVFEQDKPLAFAH</sequence>
<dbReference type="InterPro" id="IPR036926">
    <property type="entry name" value="Thymidate_synth/dCMP_Mease_sf"/>
</dbReference>
<dbReference type="InterPro" id="IPR025595">
    <property type="entry name" value="PterinBD-DUF4346"/>
</dbReference>
<evidence type="ECO:0000313" key="5">
    <source>
        <dbReference type="Proteomes" id="UP000034128"/>
    </source>
</evidence>
<accession>A0A0G1HFZ6</accession>
<dbReference type="Pfam" id="PF14251">
    <property type="entry name" value="PterinBD-DUF4346"/>
    <property type="match status" value="1"/>
</dbReference>
<dbReference type="SUPFAM" id="SSF55831">
    <property type="entry name" value="Thymidylate synthase/dCMP hydroxymethylase"/>
    <property type="match status" value="1"/>
</dbReference>
<dbReference type="EMBL" id="LCIA01000005">
    <property type="protein sequence ID" value="KKT45433.1"/>
    <property type="molecule type" value="Genomic_DNA"/>
</dbReference>
<dbReference type="Proteomes" id="UP000034128">
    <property type="component" value="Unassembled WGS sequence"/>
</dbReference>
<dbReference type="GO" id="GO:0016740">
    <property type="term" value="F:transferase activity"/>
    <property type="evidence" value="ECO:0007669"/>
    <property type="project" value="UniProtKB-KW"/>
</dbReference>
<evidence type="ECO:0008006" key="6">
    <source>
        <dbReference type="Google" id="ProtNLM"/>
    </source>
</evidence>
<evidence type="ECO:0000259" key="3">
    <source>
        <dbReference type="Pfam" id="PF14251"/>
    </source>
</evidence>
<name>A0A0G1HFZ6_UNCKA</name>
<evidence type="ECO:0000256" key="1">
    <source>
        <dbReference type="ARBA" id="ARBA00022679"/>
    </source>
</evidence>
<keyword evidence="1" id="KW-0808">Transferase</keyword>
<dbReference type="Pfam" id="PF04208">
    <property type="entry name" value="MtrA"/>
    <property type="match status" value="1"/>
</dbReference>
<feature type="domain" description="DUF4346" evidence="3">
    <location>
        <begin position="425"/>
        <end position="507"/>
    </location>
</feature>
<dbReference type="AlphaFoldDB" id="A0A0G1HFZ6"/>
<dbReference type="Pfam" id="PF00303">
    <property type="entry name" value="Thymidylat_synt"/>
    <property type="match status" value="1"/>
</dbReference>
<evidence type="ECO:0000259" key="2">
    <source>
        <dbReference type="Pfam" id="PF00303"/>
    </source>
</evidence>
<dbReference type="Gene3D" id="3.30.572.10">
    <property type="entry name" value="Thymidylate synthase/dCMP hydroxymethylase domain"/>
    <property type="match status" value="1"/>
</dbReference>
<dbReference type="InterPro" id="IPR023451">
    <property type="entry name" value="Thymidate_synth/dCMP_Mease_dom"/>
</dbReference>
<dbReference type="InterPro" id="IPR030688">
    <property type="entry name" value="MeTrfase_MtrA/MtxA"/>
</dbReference>
<gene>
    <name evidence="4" type="ORF">UW36_C0005G0012</name>
</gene>
<feature type="domain" description="Thymidylate synthase/dCMP hydroxymethylase" evidence="2">
    <location>
        <begin position="275"/>
        <end position="415"/>
    </location>
</feature>
<protein>
    <recommendedName>
        <fullName evidence="6">Thymidylate synthase</fullName>
    </recommendedName>
</protein>
<comment type="caution">
    <text evidence="4">The sequence shown here is derived from an EMBL/GenBank/DDBJ whole genome shotgun (WGS) entry which is preliminary data.</text>
</comment>